<gene>
    <name evidence="5" type="ORF">HMPREF0281_00863</name>
</gene>
<dbReference type="InterPro" id="IPR016694">
    <property type="entry name" value="UCP017292"/>
</dbReference>
<evidence type="ECO:0000256" key="3">
    <source>
        <dbReference type="ARBA" id="ARBA00022833"/>
    </source>
</evidence>
<accession>A0ABP2ILZ9</accession>
<keyword evidence="6" id="KW-1185">Reference proteome</keyword>
<keyword evidence="1" id="KW-0479">Metal-binding</keyword>
<dbReference type="SUPFAM" id="SSF161219">
    <property type="entry name" value="CHY zinc finger-like"/>
    <property type="match status" value="1"/>
</dbReference>
<evidence type="ECO:0000313" key="5">
    <source>
        <dbReference type="EMBL" id="EFG81877.1"/>
    </source>
</evidence>
<comment type="caution">
    <text evidence="5">The sequence shown here is derived from an EMBL/GenBank/DDBJ whole genome shotgun (WGS) entry which is preliminary data.</text>
</comment>
<feature type="domain" description="CHY-type" evidence="4">
    <location>
        <begin position="15"/>
        <end position="86"/>
    </location>
</feature>
<evidence type="ECO:0000256" key="1">
    <source>
        <dbReference type="ARBA" id="ARBA00022723"/>
    </source>
</evidence>
<evidence type="ECO:0000259" key="4">
    <source>
        <dbReference type="Pfam" id="PF05495"/>
    </source>
</evidence>
<dbReference type="InterPro" id="IPR037274">
    <property type="entry name" value="Znf_CHY_sf"/>
</dbReference>
<dbReference type="RefSeq" id="WP_003846606.1">
    <property type="nucleotide sequence ID" value="NZ_CP009244.1"/>
</dbReference>
<dbReference type="Proteomes" id="UP000006015">
    <property type="component" value="Unassembled WGS sequence"/>
</dbReference>
<sequence length="103" mass="11555">MPTIYGHTTDDAGRCVHYHSDVDVIANKCAECDTYWACYQCHQEATDHGFGAMDLESNAVMCGQCRHEMNFEEYAGSTNGCPQCGQPFNPGCALHRHIYFQLQ</sequence>
<keyword evidence="2" id="KW-0863">Zinc-finger</keyword>
<organism evidence="5 6">
    <name type="scientific">Corynebacterium ammoniagenes DSM 20306</name>
    <dbReference type="NCBI Taxonomy" id="649754"/>
    <lineage>
        <taxon>Bacteria</taxon>
        <taxon>Bacillati</taxon>
        <taxon>Actinomycetota</taxon>
        <taxon>Actinomycetes</taxon>
        <taxon>Mycobacteriales</taxon>
        <taxon>Corynebacteriaceae</taxon>
        <taxon>Corynebacterium</taxon>
    </lineage>
</organism>
<name>A0ABP2ILZ9_CORAM</name>
<protein>
    <submittedName>
        <fullName evidence="5">CHY zinc finger</fullName>
    </submittedName>
</protein>
<dbReference type="EMBL" id="ADNS01000005">
    <property type="protein sequence ID" value="EFG81877.1"/>
    <property type="molecule type" value="Genomic_DNA"/>
</dbReference>
<proteinExistence type="predicted"/>
<dbReference type="InterPro" id="IPR008913">
    <property type="entry name" value="Znf_CHY"/>
</dbReference>
<dbReference type="InterPro" id="IPR052604">
    <property type="entry name" value="Mito_Tim_assembly_helper"/>
</dbReference>
<dbReference type="PANTHER" id="PTHR28082">
    <property type="entry name" value="ZINC FINGER PROTEIN"/>
    <property type="match status" value="1"/>
</dbReference>
<dbReference type="Pfam" id="PF05495">
    <property type="entry name" value="zf-CHY"/>
    <property type="match status" value="1"/>
</dbReference>
<reference evidence="5 6" key="1">
    <citation type="submission" date="2010-04" db="EMBL/GenBank/DDBJ databases">
        <authorList>
            <person name="Weinstock G."/>
            <person name="Sodergren E."/>
            <person name="Clifton S."/>
            <person name="Fulton L."/>
            <person name="Fulton B."/>
            <person name="Courtney L."/>
            <person name="Fronick C."/>
            <person name="Harrison M."/>
            <person name="Strong C."/>
            <person name="Farmer C."/>
            <person name="Delahaunty K."/>
            <person name="Markovic C."/>
            <person name="Hall O."/>
            <person name="Minx P."/>
            <person name="Tomlinson C."/>
            <person name="Mitreva M."/>
            <person name="Hou S."/>
            <person name="Wollam A."/>
            <person name="Pepin K.H."/>
            <person name="Johnson M."/>
            <person name="Bhonagiri V."/>
            <person name="Zhang X."/>
            <person name="Suruliraj S."/>
            <person name="Warren W."/>
            <person name="Chinwalla A."/>
            <person name="Mardis E.R."/>
            <person name="Wilson R.K."/>
        </authorList>
    </citation>
    <scope>NUCLEOTIDE SEQUENCE [LARGE SCALE GENOMIC DNA]</scope>
    <source>
        <strain evidence="5 6">DSM 20306</strain>
    </source>
</reference>
<evidence type="ECO:0000313" key="6">
    <source>
        <dbReference type="Proteomes" id="UP000006015"/>
    </source>
</evidence>
<keyword evidence="3" id="KW-0862">Zinc</keyword>
<evidence type="ECO:0000256" key="2">
    <source>
        <dbReference type="ARBA" id="ARBA00022771"/>
    </source>
</evidence>
<dbReference type="PANTHER" id="PTHR28082:SF1">
    <property type="entry name" value="HELPER OF TIM PROTEIN 13"/>
    <property type="match status" value="1"/>
</dbReference>
<dbReference type="PIRSF" id="PIRSF017292">
    <property type="entry name" value="UCP017292_Znf_CHY"/>
    <property type="match status" value="1"/>
</dbReference>